<gene>
    <name evidence="4" type="ORF">ESU54_08695</name>
</gene>
<dbReference type="SMART" id="SM00228">
    <property type="entry name" value="PDZ"/>
    <property type="match status" value="1"/>
</dbReference>
<dbReference type="RefSeq" id="WP_146743992.1">
    <property type="nucleotide sequence ID" value="NZ_UEGI01000007.1"/>
</dbReference>
<proteinExistence type="predicted"/>
<dbReference type="EMBL" id="VORT01000005">
    <property type="protein sequence ID" value="TXD73204.1"/>
    <property type="molecule type" value="Genomic_DNA"/>
</dbReference>
<protein>
    <submittedName>
        <fullName evidence="4">PDZ domain-containing protein</fullName>
    </submittedName>
</protein>
<dbReference type="AlphaFoldDB" id="A0A5C6YZT1"/>
<accession>A0A5C6YZT1</accession>
<feature type="domain" description="PDZ" evidence="2">
    <location>
        <begin position="348"/>
        <end position="393"/>
    </location>
</feature>
<dbReference type="InterPro" id="IPR041489">
    <property type="entry name" value="PDZ_6"/>
</dbReference>
<dbReference type="InterPro" id="IPR001995">
    <property type="entry name" value="Peptidase_A2_cat"/>
</dbReference>
<dbReference type="Proteomes" id="UP000321497">
    <property type="component" value="Unassembled WGS sequence"/>
</dbReference>
<dbReference type="SUPFAM" id="SSF50630">
    <property type="entry name" value="Acid proteases"/>
    <property type="match status" value="1"/>
</dbReference>
<dbReference type="GO" id="GO:0006508">
    <property type="term" value="P:proteolysis"/>
    <property type="evidence" value="ECO:0007669"/>
    <property type="project" value="InterPro"/>
</dbReference>
<name>A0A5C6YZT1_9FLAO</name>
<dbReference type="PROSITE" id="PS50175">
    <property type="entry name" value="ASP_PROT_RETROV"/>
    <property type="match status" value="1"/>
</dbReference>
<dbReference type="PROSITE" id="PS50106">
    <property type="entry name" value="PDZ"/>
    <property type="match status" value="1"/>
</dbReference>
<organism evidence="4 5">
    <name type="scientific">Aequorivita antarctica</name>
    <dbReference type="NCBI Taxonomy" id="153266"/>
    <lineage>
        <taxon>Bacteria</taxon>
        <taxon>Pseudomonadati</taxon>
        <taxon>Bacteroidota</taxon>
        <taxon>Flavobacteriia</taxon>
        <taxon>Flavobacteriales</taxon>
        <taxon>Flavobacteriaceae</taxon>
        <taxon>Aequorivita</taxon>
    </lineage>
</organism>
<evidence type="ECO:0000313" key="4">
    <source>
        <dbReference type="EMBL" id="TXD73204.1"/>
    </source>
</evidence>
<reference evidence="4 5" key="1">
    <citation type="submission" date="2019-08" db="EMBL/GenBank/DDBJ databases">
        <title>Genome of Aequorivita antarctica SW49 (type strain).</title>
        <authorList>
            <person name="Bowman J.P."/>
        </authorList>
    </citation>
    <scope>NUCLEOTIDE SEQUENCE [LARGE SCALE GENOMIC DNA]</scope>
    <source>
        <strain evidence="4 5">SW49</strain>
    </source>
</reference>
<feature type="domain" description="Peptidase A2" evidence="3">
    <location>
        <begin position="30"/>
        <end position="119"/>
    </location>
</feature>
<dbReference type="InterPro" id="IPR036034">
    <property type="entry name" value="PDZ_sf"/>
</dbReference>
<keyword evidence="5" id="KW-1185">Reference proteome</keyword>
<dbReference type="Gene3D" id="2.30.42.10">
    <property type="match status" value="1"/>
</dbReference>
<evidence type="ECO:0000313" key="5">
    <source>
        <dbReference type="Proteomes" id="UP000321497"/>
    </source>
</evidence>
<dbReference type="Pfam" id="PF13650">
    <property type="entry name" value="Asp_protease_2"/>
    <property type="match status" value="1"/>
</dbReference>
<dbReference type="InterPro" id="IPR001478">
    <property type="entry name" value="PDZ"/>
</dbReference>
<dbReference type="Pfam" id="PF17820">
    <property type="entry name" value="PDZ_6"/>
    <property type="match status" value="1"/>
</dbReference>
<evidence type="ECO:0000259" key="2">
    <source>
        <dbReference type="PROSITE" id="PS50106"/>
    </source>
</evidence>
<keyword evidence="1" id="KW-0378">Hydrolase</keyword>
<dbReference type="SUPFAM" id="SSF50156">
    <property type="entry name" value="PDZ domain-like"/>
    <property type="match status" value="1"/>
</dbReference>
<sequence>MQNNKKKSRIPFRLVNNLPIVEVEINGSTLSFILDTGVRSSILFSLEASDSVQFRNTSPLFLQGLGAGGTIEALKSLNNKVKVGDAMDWNHSIYIIFDSSLNFSPRMGIPIHGILGNEFFQNFIVKINYSSQFITIYDPKKYSLKSCKKCEDLPLNFVGSKPYISLKVASQEKEEEVKLLVDSGSSDVIWLFDDYDFIKETPKNYFKDFLGLGLSGNIFGKRARIPDLILGNYHLKEVNTSFPEEIAIMKARYYEDRDGSLGGGFLSRFTVTFDYGNKLVRFKKNSKFNDPFNYNMSGITLEHDGMELVKEKQQSPVFSDRANQFDNFTRNSVSITTEIHFSLVPKYVVAEVREGSPAALAGIEKGDEVISINGKPSYQYELYQLIEMFSTDEGKRIYIEFKRGLYTNRVKFYLKSVF</sequence>
<dbReference type="Gene3D" id="2.40.70.10">
    <property type="entry name" value="Acid Proteases"/>
    <property type="match status" value="2"/>
</dbReference>
<dbReference type="InterPro" id="IPR021109">
    <property type="entry name" value="Peptidase_aspartic_dom_sf"/>
</dbReference>
<dbReference type="OrthoDB" id="3521766at2"/>
<dbReference type="GO" id="GO:0004190">
    <property type="term" value="F:aspartic-type endopeptidase activity"/>
    <property type="evidence" value="ECO:0007669"/>
    <property type="project" value="InterPro"/>
</dbReference>
<evidence type="ECO:0000259" key="3">
    <source>
        <dbReference type="PROSITE" id="PS50175"/>
    </source>
</evidence>
<evidence type="ECO:0000256" key="1">
    <source>
        <dbReference type="ARBA" id="ARBA00022801"/>
    </source>
</evidence>
<comment type="caution">
    <text evidence="4">The sequence shown here is derived from an EMBL/GenBank/DDBJ whole genome shotgun (WGS) entry which is preliminary data.</text>
</comment>